<organism evidence="3 4">
    <name type="scientific">Rotaria sordida</name>
    <dbReference type="NCBI Taxonomy" id="392033"/>
    <lineage>
        <taxon>Eukaryota</taxon>
        <taxon>Metazoa</taxon>
        <taxon>Spiralia</taxon>
        <taxon>Gnathifera</taxon>
        <taxon>Rotifera</taxon>
        <taxon>Eurotatoria</taxon>
        <taxon>Bdelloidea</taxon>
        <taxon>Philodinida</taxon>
        <taxon>Philodinidae</taxon>
        <taxon>Rotaria</taxon>
    </lineage>
</organism>
<protein>
    <submittedName>
        <fullName evidence="3">Uncharacterized protein</fullName>
    </submittedName>
</protein>
<dbReference type="InterPro" id="IPR048997">
    <property type="entry name" value="Stonustoxin-like_helical"/>
</dbReference>
<reference evidence="3" key="1">
    <citation type="submission" date="2021-02" db="EMBL/GenBank/DDBJ databases">
        <authorList>
            <person name="Nowell W R."/>
        </authorList>
    </citation>
    <scope>NUCLEOTIDE SEQUENCE</scope>
</reference>
<sequence length="368" mass="41464">MAKQKPITMVALGRPFYLGMLYDIRRDMIIAGTTLWDPEILANHTSTSKQPYTGFEIIAEDSFNNKAHALGVEASLKLSMLGGLVSISGSAKYAEDFQKTNYETRLTLKYSTTTRFQQLTMKHLGKGNLNHPELHDADLATHVVTGITYGAEAFFVFDRTIAKGESHKEISGTLKATINKIPTFKIEGEAKLNMTAEEKNFVDKLSCKFYGDFQLTENPSTFAEAVKIYRQLPTLLGPNVENVIPKKVWLYPLHLLDNKAMRIVREISSNLIDSSISVLENLHSLEVKALDLSNSAVFTHLNYMKIHLTDYATRLSEFQRDVKQKLVVNLPKLRGNTGVEESVLFDYFKEIDSSPFNRKKLEACDQIA</sequence>
<evidence type="ECO:0000259" key="1">
    <source>
        <dbReference type="Pfam" id="PF21109"/>
    </source>
</evidence>
<dbReference type="InterPro" id="IPR056072">
    <property type="entry name" value="SNTX_MACPF/CDC-like_dom"/>
</dbReference>
<dbReference type="Pfam" id="PF21109">
    <property type="entry name" value="Stonustoxin_helical"/>
    <property type="match status" value="1"/>
</dbReference>
<feature type="domain" description="SNTX MACPF/CDC-like" evidence="2">
    <location>
        <begin position="7"/>
        <end position="231"/>
    </location>
</feature>
<evidence type="ECO:0000259" key="2">
    <source>
        <dbReference type="Pfam" id="PF24674"/>
    </source>
</evidence>
<dbReference type="AlphaFoldDB" id="A0A815RU36"/>
<dbReference type="Proteomes" id="UP000663864">
    <property type="component" value="Unassembled WGS sequence"/>
</dbReference>
<dbReference type="PANTHER" id="PTHR31594:SF16">
    <property type="entry name" value="SI:CH211-281L24.3"/>
    <property type="match status" value="1"/>
</dbReference>
<feature type="domain" description="Stonustoxin-like helical" evidence="1">
    <location>
        <begin position="278"/>
        <end position="362"/>
    </location>
</feature>
<dbReference type="Pfam" id="PF24674">
    <property type="entry name" value="MACPF_SNTX"/>
    <property type="match status" value="1"/>
</dbReference>
<proteinExistence type="predicted"/>
<evidence type="ECO:0000313" key="4">
    <source>
        <dbReference type="Proteomes" id="UP000663864"/>
    </source>
</evidence>
<evidence type="ECO:0000313" key="3">
    <source>
        <dbReference type="EMBL" id="CAF1480847.1"/>
    </source>
</evidence>
<name>A0A815RU36_9BILA</name>
<dbReference type="PANTHER" id="PTHR31594">
    <property type="entry name" value="AIG1-TYPE G DOMAIN-CONTAINING PROTEIN"/>
    <property type="match status" value="1"/>
</dbReference>
<gene>
    <name evidence="3" type="ORF">ZHD862_LOCUS36557</name>
</gene>
<dbReference type="EMBL" id="CAJNOT010006038">
    <property type="protein sequence ID" value="CAF1480847.1"/>
    <property type="molecule type" value="Genomic_DNA"/>
</dbReference>
<accession>A0A815RU36</accession>
<dbReference type="InterPro" id="IPR052090">
    <property type="entry name" value="Cytolytic_pore-forming_toxin"/>
</dbReference>
<comment type="caution">
    <text evidence="3">The sequence shown here is derived from an EMBL/GenBank/DDBJ whole genome shotgun (WGS) entry which is preliminary data.</text>
</comment>